<name>A0A1M7C7H5_9ACTN</name>
<dbReference type="EMBL" id="FRBI01000005">
    <property type="protein sequence ID" value="SHL63150.1"/>
    <property type="molecule type" value="Genomic_DNA"/>
</dbReference>
<feature type="region of interest" description="Disordered" evidence="1">
    <location>
        <begin position="1"/>
        <end position="45"/>
    </location>
</feature>
<sequence length="94" mass="10789">MSKRNRPRPHMSRKSAAQARRARRANRPSGRGSRKPPPRCERCALSESRNSRIGKVFGLLSWTGRGFADAAGNRLWRWVVDLAVFVVRLVMRIF</sequence>
<proteinExistence type="predicted"/>
<feature type="compositionally biased region" description="Basic residues" evidence="1">
    <location>
        <begin position="1"/>
        <end position="13"/>
    </location>
</feature>
<gene>
    <name evidence="2" type="ORF">SAMN05216499_105161</name>
</gene>
<protein>
    <submittedName>
        <fullName evidence="2">Uncharacterized protein</fullName>
    </submittedName>
</protein>
<reference evidence="2 3" key="1">
    <citation type="submission" date="2016-11" db="EMBL/GenBank/DDBJ databases">
        <authorList>
            <person name="Jaros S."/>
            <person name="Januszkiewicz K."/>
            <person name="Wedrychowicz H."/>
        </authorList>
    </citation>
    <scope>NUCLEOTIDE SEQUENCE [LARGE SCALE GENOMIC DNA]</scope>
    <source>
        <strain evidence="2 3">CGMCC 4.2025</strain>
    </source>
</reference>
<dbReference type="Proteomes" id="UP000184111">
    <property type="component" value="Unassembled WGS sequence"/>
</dbReference>
<organism evidence="2 3">
    <name type="scientific">Actinacidiphila paucisporea</name>
    <dbReference type="NCBI Taxonomy" id="310782"/>
    <lineage>
        <taxon>Bacteria</taxon>
        <taxon>Bacillati</taxon>
        <taxon>Actinomycetota</taxon>
        <taxon>Actinomycetes</taxon>
        <taxon>Kitasatosporales</taxon>
        <taxon>Streptomycetaceae</taxon>
        <taxon>Actinacidiphila</taxon>
    </lineage>
</organism>
<keyword evidence="3" id="KW-1185">Reference proteome</keyword>
<dbReference type="RefSeq" id="WP_143172494.1">
    <property type="nucleotide sequence ID" value="NZ_FRBI01000005.1"/>
</dbReference>
<accession>A0A1M7C7H5</accession>
<evidence type="ECO:0000256" key="1">
    <source>
        <dbReference type="SAM" id="MobiDB-lite"/>
    </source>
</evidence>
<dbReference type="AlphaFoldDB" id="A0A1M7C7H5"/>
<evidence type="ECO:0000313" key="2">
    <source>
        <dbReference type="EMBL" id="SHL63150.1"/>
    </source>
</evidence>
<evidence type="ECO:0000313" key="3">
    <source>
        <dbReference type="Proteomes" id="UP000184111"/>
    </source>
</evidence>
<feature type="compositionally biased region" description="Basic residues" evidence="1">
    <location>
        <begin position="20"/>
        <end position="37"/>
    </location>
</feature>